<organism evidence="2 3">
    <name type="scientific">Parapedobacter composti</name>
    <dbReference type="NCBI Taxonomy" id="623281"/>
    <lineage>
        <taxon>Bacteria</taxon>
        <taxon>Pseudomonadati</taxon>
        <taxon>Bacteroidota</taxon>
        <taxon>Sphingobacteriia</taxon>
        <taxon>Sphingobacteriales</taxon>
        <taxon>Sphingobacteriaceae</taxon>
        <taxon>Parapedobacter</taxon>
    </lineage>
</organism>
<evidence type="ECO:0000313" key="3">
    <source>
        <dbReference type="Proteomes" id="UP000199577"/>
    </source>
</evidence>
<gene>
    <name evidence="2" type="ORF">SAMN05421747_101306</name>
</gene>
<name>A0A1I1E422_9SPHI</name>
<evidence type="ECO:0000256" key="1">
    <source>
        <dbReference type="SAM" id="MobiDB-lite"/>
    </source>
</evidence>
<accession>A0A1I1E422</accession>
<feature type="region of interest" description="Disordered" evidence="1">
    <location>
        <begin position="76"/>
        <end position="114"/>
    </location>
</feature>
<dbReference type="STRING" id="623281.SAMN05421747_101306"/>
<dbReference type="EMBL" id="FOLL01000001">
    <property type="protein sequence ID" value="SFB81827.1"/>
    <property type="molecule type" value="Genomic_DNA"/>
</dbReference>
<evidence type="ECO:0008006" key="4">
    <source>
        <dbReference type="Google" id="ProtNLM"/>
    </source>
</evidence>
<evidence type="ECO:0000313" key="2">
    <source>
        <dbReference type="EMBL" id="SFB81827.1"/>
    </source>
</evidence>
<dbReference type="AlphaFoldDB" id="A0A1I1E422"/>
<keyword evidence="3" id="KW-1185">Reference proteome</keyword>
<protein>
    <recommendedName>
        <fullName evidence="4">YtxH-like protein</fullName>
    </recommendedName>
</protein>
<feature type="compositionally biased region" description="Basic and acidic residues" evidence="1">
    <location>
        <begin position="80"/>
        <end position="114"/>
    </location>
</feature>
<proteinExistence type="predicted"/>
<dbReference type="OrthoDB" id="797576at2"/>
<dbReference type="RefSeq" id="WP_090970331.1">
    <property type="nucleotide sequence ID" value="NZ_FOLL01000001.1"/>
</dbReference>
<sequence>MNTKNSMMTFALIGAAAGTLAWFLLGTKEGRKQLDRANDGIRELTSTIRKTAKEGINKASKLADKASREMGDLQAQAKNKGQEAIRKADRMAKDGLDSANDRIKAAAQKAGEEI</sequence>
<dbReference type="Proteomes" id="UP000199577">
    <property type="component" value="Unassembled WGS sequence"/>
</dbReference>
<reference evidence="2 3" key="1">
    <citation type="submission" date="2016-10" db="EMBL/GenBank/DDBJ databases">
        <authorList>
            <person name="de Groot N.N."/>
        </authorList>
    </citation>
    <scope>NUCLEOTIDE SEQUENCE [LARGE SCALE GENOMIC DNA]</scope>
    <source>
        <strain evidence="2 3">DSM 22900</strain>
    </source>
</reference>